<evidence type="ECO:0000256" key="1">
    <source>
        <dbReference type="ARBA" id="ARBA00023004"/>
    </source>
</evidence>
<protein>
    <submittedName>
        <fullName evidence="3">Ferrous iron transport protein A</fullName>
    </submittedName>
</protein>
<dbReference type="InterPro" id="IPR038157">
    <property type="entry name" value="FeoA_core_dom"/>
</dbReference>
<dbReference type="SUPFAM" id="SSF50037">
    <property type="entry name" value="C-terminal domain of transcriptional repressors"/>
    <property type="match status" value="1"/>
</dbReference>
<accession>A0A3A3FY17</accession>
<dbReference type="Gene3D" id="2.30.30.90">
    <property type="match status" value="1"/>
</dbReference>
<reference evidence="4" key="1">
    <citation type="submission" date="2018-09" db="EMBL/GenBank/DDBJ databases">
        <authorList>
            <person name="Zhu H."/>
        </authorList>
    </citation>
    <scope>NUCLEOTIDE SEQUENCE [LARGE SCALE GENOMIC DNA]</scope>
    <source>
        <strain evidence="4">K1S02-23</strain>
    </source>
</reference>
<evidence type="ECO:0000259" key="2">
    <source>
        <dbReference type="SMART" id="SM00899"/>
    </source>
</evidence>
<dbReference type="OrthoDB" id="559009at2"/>
<feature type="domain" description="Ferrous iron transporter FeoA-like" evidence="2">
    <location>
        <begin position="8"/>
        <end position="84"/>
    </location>
</feature>
<evidence type="ECO:0000313" key="3">
    <source>
        <dbReference type="EMBL" id="RJG00255.1"/>
    </source>
</evidence>
<dbReference type="AlphaFoldDB" id="A0A3A3FY17"/>
<name>A0A3A3FY17_9BURK</name>
<dbReference type="Proteomes" id="UP000266327">
    <property type="component" value="Unassembled WGS sequence"/>
</dbReference>
<comment type="caution">
    <text evidence="3">The sequence shown here is derived from an EMBL/GenBank/DDBJ whole genome shotgun (WGS) entry which is preliminary data.</text>
</comment>
<dbReference type="InterPro" id="IPR007167">
    <property type="entry name" value="Fe-transptr_FeoA-like"/>
</dbReference>
<gene>
    <name evidence="3" type="ORF">D3878_00595</name>
</gene>
<dbReference type="GO" id="GO:0046914">
    <property type="term" value="F:transition metal ion binding"/>
    <property type="evidence" value="ECO:0007669"/>
    <property type="project" value="InterPro"/>
</dbReference>
<keyword evidence="4" id="KW-1185">Reference proteome</keyword>
<dbReference type="EMBL" id="QYUQ01000002">
    <property type="protein sequence ID" value="RJG00255.1"/>
    <property type="molecule type" value="Genomic_DNA"/>
</dbReference>
<dbReference type="SMART" id="SM00899">
    <property type="entry name" value="FeoA"/>
    <property type="match status" value="1"/>
</dbReference>
<organism evidence="3 4">
    <name type="scientific">Noviherbaspirillum sedimenti</name>
    <dbReference type="NCBI Taxonomy" id="2320865"/>
    <lineage>
        <taxon>Bacteria</taxon>
        <taxon>Pseudomonadati</taxon>
        <taxon>Pseudomonadota</taxon>
        <taxon>Betaproteobacteria</taxon>
        <taxon>Burkholderiales</taxon>
        <taxon>Oxalobacteraceae</taxon>
        <taxon>Noviherbaspirillum</taxon>
    </lineage>
</organism>
<sequence length="91" mass="10024">MKQTDIILTLEHMPLRQSCLVQTVQAPDHAPEWLRWLEEIGFIAGEQVMLMARGVPGSDPLVVRVGTSTFALRRAEAACVRVLVASQGTPQ</sequence>
<dbReference type="Pfam" id="PF04023">
    <property type="entry name" value="FeoA"/>
    <property type="match status" value="1"/>
</dbReference>
<dbReference type="InterPro" id="IPR008988">
    <property type="entry name" value="Transcriptional_repressor_C"/>
</dbReference>
<evidence type="ECO:0000313" key="4">
    <source>
        <dbReference type="Proteomes" id="UP000266327"/>
    </source>
</evidence>
<keyword evidence="1" id="KW-0408">Iron</keyword>
<proteinExistence type="predicted"/>
<dbReference type="RefSeq" id="WP_119783709.1">
    <property type="nucleotide sequence ID" value="NZ_QYUQ01000002.1"/>
</dbReference>